<dbReference type="EMBL" id="DQBS01000069">
    <property type="protein sequence ID" value="HCO69525.1"/>
    <property type="molecule type" value="Genomic_DNA"/>
</dbReference>
<dbReference type="AlphaFoldDB" id="A0A3D3TN72"/>
<feature type="non-terminal residue" evidence="1">
    <location>
        <position position="1"/>
    </location>
</feature>
<dbReference type="Gene3D" id="3.40.50.620">
    <property type="entry name" value="HUPs"/>
    <property type="match status" value="1"/>
</dbReference>
<evidence type="ECO:0000313" key="2">
    <source>
        <dbReference type="Proteomes" id="UP000264215"/>
    </source>
</evidence>
<organism evidence="1 2">
    <name type="scientific">Mesotoga infera</name>
    <dbReference type="NCBI Taxonomy" id="1236046"/>
    <lineage>
        <taxon>Bacteria</taxon>
        <taxon>Thermotogati</taxon>
        <taxon>Thermotogota</taxon>
        <taxon>Thermotogae</taxon>
        <taxon>Kosmotogales</taxon>
        <taxon>Kosmotogaceae</taxon>
        <taxon>Mesotoga</taxon>
    </lineage>
</organism>
<dbReference type="Proteomes" id="UP000264215">
    <property type="component" value="Unassembled WGS sequence"/>
</dbReference>
<dbReference type="GO" id="GO:0016874">
    <property type="term" value="F:ligase activity"/>
    <property type="evidence" value="ECO:0007669"/>
    <property type="project" value="UniProtKB-KW"/>
</dbReference>
<protein>
    <submittedName>
        <fullName evidence="1">Arginine--tRNA ligase</fullName>
    </submittedName>
</protein>
<accession>A0A3D3TN72</accession>
<proteinExistence type="predicted"/>
<gene>
    <name evidence="1" type="ORF">DIT26_02900</name>
</gene>
<evidence type="ECO:0000313" key="1">
    <source>
        <dbReference type="EMBL" id="HCO69525.1"/>
    </source>
</evidence>
<sequence length="113" mass="13041">GRSLWVRYNQLLGLEEELPEDGYQGEYLVEIAQGLVDEVGERFKGCWNDESESFFKKYALEKMLEDILGTLKRLRVDFDNVFYESSLIEDGTVEFVIKSLEGKGLIYESEGAR</sequence>
<dbReference type="SUPFAM" id="SSF52374">
    <property type="entry name" value="Nucleotidylyl transferase"/>
    <property type="match status" value="1"/>
</dbReference>
<dbReference type="InterPro" id="IPR014729">
    <property type="entry name" value="Rossmann-like_a/b/a_fold"/>
</dbReference>
<feature type="non-terminal residue" evidence="1">
    <location>
        <position position="113"/>
    </location>
</feature>
<reference evidence="1 2" key="1">
    <citation type="journal article" date="2018" name="Nat. Biotechnol.">
        <title>A standardized bacterial taxonomy based on genome phylogeny substantially revises the tree of life.</title>
        <authorList>
            <person name="Parks D.H."/>
            <person name="Chuvochina M."/>
            <person name="Waite D.W."/>
            <person name="Rinke C."/>
            <person name="Skarshewski A."/>
            <person name="Chaumeil P.A."/>
            <person name="Hugenholtz P."/>
        </authorList>
    </citation>
    <scope>NUCLEOTIDE SEQUENCE [LARGE SCALE GENOMIC DNA]</scope>
    <source>
        <strain evidence="1">UBA9905</strain>
    </source>
</reference>
<comment type="caution">
    <text evidence="1">The sequence shown here is derived from an EMBL/GenBank/DDBJ whole genome shotgun (WGS) entry which is preliminary data.</text>
</comment>
<keyword evidence="1" id="KW-0436">Ligase</keyword>
<name>A0A3D3TN72_9BACT</name>